<evidence type="ECO:0000313" key="3">
    <source>
        <dbReference type="EMBL" id="SDG44941.1"/>
    </source>
</evidence>
<keyword evidence="4" id="KW-1185">Reference proteome</keyword>
<dbReference type="STRING" id="645274.SAMN04487901_10465"/>
<dbReference type="GO" id="GO:0016757">
    <property type="term" value="F:glycosyltransferase activity"/>
    <property type="evidence" value="ECO:0007669"/>
    <property type="project" value="InterPro"/>
</dbReference>
<dbReference type="Gene3D" id="3.40.50.2000">
    <property type="entry name" value="Glycogen Phosphorylase B"/>
    <property type="match status" value="2"/>
</dbReference>
<name>A0A1G7UCC7_9BACT</name>
<keyword evidence="3" id="KW-0808">Transferase</keyword>
<protein>
    <submittedName>
        <fullName evidence="3">Glycosyltransferase involved in cell wall bisynthesis</fullName>
    </submittedName>
</protein>
<dbReference type="EMBL" id="FNCQ01000004">
    <property type="protein sequence ID" value="SDG44941.1"/>
    <property type="molecule type" value="Genomic_DNA"/>
</dbReference>
<dbReference type="PANTHER" id="PTHR12526">
    <property type="entry name" value="GLYCOSYLTRANSFERASE"/>
    <property type="match status" value="1"/>
</dbReference>
<dbReference type="Proteomes" id="UP000198779">
    <property type="component" value="Unassembled WGS sequence"/>
</dbReference>
<accession>A0A1G7UCC7</accession>
<evidence type="ECO:0000259" key="1">
    <source>
        <dbReference type="Pfam" id="PF00534"/>
    </source>
</evidence>
<organism evidence="3 4">
    <name type="scientific">Prevotella communis</name>
    <dbReference type="NCBI Taxonomy" id="2913614"/>
    <lineage>
        <taxon>Bacteria</taxon>
        <taxon>Pseudomonadati</taxon>
        <taxon>Bacteroidota</taxon>
        <taxon>Bacteroidia</taxon>
        <taxon>Bacteroidales</taxon>
        <taxon>Prevotellaceae</taxon>
        <taxon>Prevotella</taxon>
    </lineage>
</organism>
<sequence length="379" mass="43722">MTDSIFSYGGVQRVTAVIAKELAMDYDVTIVTLDKPEQKDTSLYNLQEADIHYRFFQYPEAPQWKQLICKTYSYLYRRVLPQIKLTSDLYAHSSFPSEKRDALAKELQRGNYDVIIGVHAPLSVRLAACKKQLKGVKLIGWIHNSHQALFCSSSHYLGLELRKHYEWQLGKLYKTVVLCHYDAKEYKIPTQVIYNPLTLKQGDPSLGTSKKFLAVGRFSPLHKGFDLLIQAFALFAKNNKEWTLDIVGEGEEEESYRNLITELQLEKRLSIHPFTNNIQEYYSEAQVYILSSRWEGMPLVLMEAMSHGLPIVSSDLPVCKEIMGDFAIYFKNGNINDLARSLKDATEIDWERKSKEALTIAKRFDITTISNQWRKLIDE</sequence>
<reference evidence="4" key="1">
    <citation type="submission" date="2016-10" db="EMBL/GenBank/DDBJ databases">
        <authorList>
            <person name="Varghese N."/>
            <person name="Submissions S."/>
        </authorList>
    </citation>
    <scope>NUCLEOTIDE SEQUENCE [LARGE SCALE GENOMIC DNA]</scope>
    <source>
        <strain evidence="4">BP1-148</strain>
    </source>
</reference>
<feature type="domain" description="Glycosyltransferase subfamily 4-like N-terminal" evidence="2">
    <location>
        <begin position="8"/>
        <end position="183"/>
    </location>
</feature>
<feature type="domain" description="Glycosyl transferase family 1" evidence="1">
    <location>
        <begin position="207"/>
        <end position="349"/>
    </location>
</feature>
<dbReference type="InterPro" id="IPR001296">
    <property type="entry name" value="Glyco_trans_1"/>
</dbReference>
<proteinExistence type="predicted"/>
<gene>
    <name evidence="3" type="ORF">SAMN04487901_10465</name>
</gene>
<evidence type="ECO:0000313" key="4">
    <source>
        <dbReference type="Proteomes" id="UP000198779"/>
    </source>
</evidence>
<dbReference type="InterPro" id="IPR028098">
    <property type="entry name" value="Glyco_trans_4-like_N"/>
</dbReference>
<dbReference type="Pfam" id="PF13439">
    <property type="entry name" value="Glyco_transf_4"/>
    <property type="match status" value="1"/>
</dbReference>
<dbReference type="SUPFAM" id="SSF53756">
    <property type="entry name" value="UDP-Glycosyltransferase/glycogen phosphorylase"/>
    <property type="match status" value="1"/>
</dbReference>
<dbReference type="AlphaFoldDB" id="A0A1G7UCC7"/>
<dbReference type="Pfam" id="PF00534">
    <property type="entry name" value="Glycos_transf_1"/>
    <property type="match status" value="1"/>
</dbReference>
<evidence type="ECO:0000259" key="2">
    <source>
        <dbReference type="Pfam" id="PF13439"/>
    </source>
</evidence>